<evidence type="ECO:0000256" key="4">
    <source>
        <dbReference type="ARBA" id="ARBA00022989"/>
    </source>
</evidence>
<feature type="transmembrane region" description="Helical" evidence="6">
    <location>
        <begin position="83"/>
        <end position="105"/>
    </location>
</feature>
<evidence type="ECO:0000256" key="2">
    <source>
        <dbReference type="ARBA" id="ARBA00005692"/>
    </source>
</evidence>
<comment type="subcellular location">
    <subcellularLocation>
        <location evidence="1">Membrane</location>
        <topology evidence="1">Multi-pass membrane protein</topology>
    </subcellularLocation>
</comment>
<evidence type="ECO:0000256" key="5">
    <source>
        <dbReference type="ARBA" id="ARBA00023136"/>
    </source>
</evidence>
<dbReference type="EMBL" id="JAUCMV010000001">
    <property type="protein sequence ID" value="KAK0422958.1"/>
    <property type="molecule type" value="Genomic_DNA"/>
</dbReference>
<proteinExistence type="inferred from homology"/>
<feature type="transmembrane region" description="Helical" evidence="6">
    <location>
        <begin position="189"/>
        <end position="216"/>
    </location>
</feature>
<sequence>MCTEGGWLYRKAENTVILYICAFLTFLGCVYTIGLGAVHLSTDATRTDAQYLLGFSIVSVIVHVLLCLAIWRRLSITSTVVVFYVANAIFMATAEIVLAVLAVVHSNDRPVKDASKAPFLAPLVLVLVVNIVSVFVYIPYCMIARLLMNTEVLLFILSLLYGIPSFVLYVIILYQLIRPKYQKRFKNPFFRLCFLIGVVDCVGYLIFYIFFTLPIYSMFSFFFGSSLFFPTPFTTAVYFAAHLISNIQVFGNCFFTLNRFTAITKVMPHTSIYCDLVRMEPISQFAPVVRKLMI</sequence>
<comment type="caution">
    <text evidence="7">The sequence shown here is derived from an EMBL/GenBank/DDBJ whole genome shotgun (WGS) entry which is preliminary data.</text>
</comment>
<evidence type="ECO:0000313" key="7">
    <source>
        <dbReference type="EMBL" id="KAK0422958.1"/>
    </source>
</evidence>
<reference evidence="7" key="1">
    <citation type="submission" date="2023-06" db="EMBL/GenBank/DDBJ databases">
        <title>Genomic analysis of the entomopathogenic nematode Steinernema hermaphroditum.</title>
        <authorList>
            <person name="Schwarz E.M."/>
            <person name="Heppert J.K."/>
            <person name="Baniya A."/>
            <person name="Schwartz H.T."/>
            <person name="Tan C.-H."/>
            <person name="Antoshechkin I."/>
            <person name="Sternberg P.W."/>
            <person name="Goodrich-Blair H."/>
            <person name="Dillman A.R."/>
        </authorList>
    </citation>
    <scope>NUCLEOTIDE SEQUENCE</scope>
    <source>
        <strain evidence="7">PS9179</strain>
        <tissue evidence="7">Whole animal</tissue>
    </source>
</reference>
<gene>
    <name evidence="7" type="ORF">QR680_007896</name>
</gene>
<keyword evidence="3 6" id="KW-0812">Transmembrane</keyword>
<dbReference type="Proteomes" id="UP001175271">
    <property type="component" value="Unassembled WGS sequence"/>
</dbReference>
<keyword evidence="8" id="KW-1185">Reference proteome</keyword>
<evidence type="ECO:0000313" key="8">
    <source>
        <dbReference type="Proteomes" id="UP001175271"/>
    </source>
</evidence>
<keyword evidence="4 6" id="KW-1133">Transmembrane helix</keyword>
<organism evidence="7 8">
    <name type="scientific">Steinernema hermaphroditum</name>
    <dbReference type="NCBI Taxonomy" id="289476"/>
    <lineage>
        <taxon>Eukaryota</taxon>
        <taxon>Metazoa</taxon>
        <taxon>Ecdysozoa</taxon>
        <taxon>Nematoda</taxon>
        <taxon>Chromadorea</taxon>
        <taxon>Rhabditida</taxon>
        <taxon>Tylenchina</taxon>
        <taxon>Panagrolaimomorpha</taxon>
        <taxon>Strongyloidoidea</taxon>
        <taxon>Steinernematidae</taxon>
        <taxon>Steinernema</taxon>
    </lineage>
</organism>
<dbReference type="AlphaFoldDB" id="A0AA39M6V2"/>
<protein>
    <recommendedName>
        <fullName evidence="6">Serpentine receptor class gamma</fullName>
    </recommendedName>
</protein>
<dbReference type="InterPro" id="IPR000609">
    <property type="entry name" value="7TM_GPCR_serpentine_rcpt_Srg"/>
</dbReference>
<dbReference type="InterPro" id="IPR051119">
    <property type="entry name" value="Nematode_SR-like"/>
</dbReference>
<dbReference type="Pfam" id="PF02118">
    <property type="entry name" value="Srg"/>
    <property type="match status" value="1"/>
</dbReference>
<feature type="transmembrane region" description="Helical" evidence="6">
    <location>
        <begin position="152"/>
        <end position="177"/>
    </location>
</feature>
<evidence type="ECO:0000256" key="3">
    <source>
        <dbReference type="ARBA" id="ARBA00022692"/>
    </source>
</evidence>
<keyword evidence="5 6" id="KW-0472">Membrane</keyword>
<evidence type="ECO:0000256" key="1">
    <source>
        <dbReference type="ARBA" id="ARBA00004141"/>
    </source>
</evidence>
<accession>A0AA39M6V2</accession>
<dbReference type="GO" id="GO:0016020">
    <property type="term" value="C:membrane"/>
    <property type="evidence" value="ECO:0007669"/>
    <property type="project" value="UniProtKB-SubCell"/>
</dbReference>
<name>A0AA39M6V2_9BILA</name>
<comment type="similarity">
    <text evidence="2 6">Belongs to the nematode receptor-like protein srg family.</text>
</comment>
<dbReference type="GO" id="GO:0004888">
    <property type="term" value="F:transmembrane signaling receptor activity"/>
    <property type="evidence" value="ECO:0007669"/>
    <property type="project" value="InterPro"/>
</dbReference>
<feature type="transmembrane region" description="Helical" evidence="6">
    <location>
        <begin position="117"/>
        <end position="140"/>
    </location>
</feature>
<feature type="transmembrane region" description="Helical" evidence="6">
    <location>
        <begin position="236"/>
        <end position="257"/>
    </location>
</feature>
<evidence type="ECO:0000256" key="6">
    <source>
        <dbReference type="RuleBase" id="RU280813"/>
    </source>
</evidence>
<feature type="transmembrane region" description="Helical" evidence="6">
    <location>
        <begin position="52"/>
        <end position="71"/>
    </location>
</feature>
<dbReference type="GO" id="GO:0007606">
    <property type="term" value="P:sensory perception of chemical stimulus"/>
    <property type="evidence" value="ECO:0007669"/>
    <property type="project" value="UniProtKB-UniRule"/>
</dbReference>
<feature type="transmembrane region" description="Helical" evidence="6">
    <location>
        <begin position="16"/>
        <end position="40"/>
    </location>
</feature>
<dbReference type="PANTHER" id="PTHR31627">
    <property type="entry name" value="SERPENTINE RECEPTOR CLASS GAMMA-RELATED"/>
    <property type="match status" value="1"/>
</dbReference>